<dbReference type="SUPFAM" id="SSF56112">
    <property type="entry name" value="Protein kinase-like (PK-like)"/>
    <property type="match status" value="1"/>
</dbReference>
<reference evidence="10" key="2">
    <citation type="journal article" date="2024" name="Plant">
        <title>Genomic evolution and insights into agronomic trait innovations of Sesamum species.</title>
        <authorList>
            <person name="Miao H."/>
            <person name="Wang L."/>
            <person name="Qu L."/>
            <person name="Liu H."/>
            <person name="Sun Y."/>
            <person name="Le M."/>
            <person name="Wang Q."/>
            <person name="Wei S."/>
            <person name="Zheng Y."/>
            <person name="Lin W."/>
            <person name="Duan Y."/>
            <person name="Cao H."/>
            <person name="Xiong S."/>
            <person name="Wang X."/>
            <person name="Wei L."/>
            <person name="Li C."/>
            <person name="Ma Q."/>
            <person name="Ju M."/>
            <person name="Zhao R."/>
            <person name="Li G."/>
            <person name="Mu C."/>
            <person name="Tian Q."/>
            <person name="Mei H."/>
            <person name="Zhang T."/>
            <person name="Gao T."/>
            <person name="Zhang H."/>
        </authorList>
    </citation>
    <scope>NUCLEOTIDE SEQUENCE</scope>
    <source>
        <strain evidence="10">KEN1</strain>
    </source>
</reference>
<evidence type="ECO:0000256" key="2">
    <source>
        <dbReference type="ARBA" id="ARBA00004906"/>
    </source>
</evidence>
<dbReference type="InterPro" id="IPR051348">
    <property type="entry name" value="U-box_ubiquitin_ligases"/>
</dbReference>
<keyword evidence="4" id="KW-0808">Transferase</keyword>
<feature type="domain" description="Protein kinase" evidence="9">
    <location>
        <begin position="425"/>
        <end position="688"/>
    </location>
</feature>
<feature type="compositionally biased region" description="Low complexity" evidence="8">
    <location>
        <begin position="290"/>
        <end position="305"/>
    </location>
</feature>
<comment type="caution">
    <text evidence="10">The sequence shown here is derived from an EMBL/GenBank/DDBJ whole genome shotgun (WGS) entry which is preliminary data.</text>
</comment>
<evidence type="ECO:0000256" key="7">
    <source>
        <dbReference type="SAM" id="Coils"/>
    </source>
</evidence>
<protein>
    <recommendedName>
        <fullName evidence="3">RING-type E3 ubiquitin transferase</fullName>
        <ecNumber evidence="3">2.3.2.27</ecNumber>
    </recommendedName>
</protein>
<dbReference type="PROSITE" id="PS00108">
    <property type="entry name" value="PROTEIN_KINASE_ST"/>
    <property type="match status" value="1"/>
</dbReference>
<gene>
    <name evidence="10" type="ORF">Slati_4268600</name>
</gene>
<reference evidence="10" key="1">
    <citation type="submission" date="2020-06" db="EMBL/GenBank/DDBJ databases">
        <authorList>
            <person name="Li T."/>
            <person name="Hu X."/>
            <person name="Zhang T."/>
            <person name="Song X."/>
            <person name="Zhang H."/>
            <person name="Dai N."/>
            <person name="Sheng W."/>
            <person name="Hou X."/>
            <person name="Wei L."/>
        </authorList>
    </citation>
    <scope>NUCLEOTIDE SEQUENCE</scope>
    <source>
        <strain evidence="10">KEN1</strain>
        <tissue evidence="10">Leaf</tissue>
    </source>
</reference>
<organism evidence="10">
    <name type="scientific">Sesamum latifolium</name>
    <dbReference type="NCBI Taxonomy" id="2727402"/>
    <lineage>
        <taxon>Eukaryota</taxon>
        <taxon>Viridiplantae</taxon>
        <taxon>Streptophyta</taxon>
        <taxon>Embryophyta</taxon>
        <taxon>Tracheophyta</taxon>
        <taxon>Spermatophyta</taxon>
        <taxon>Magnoliopsida</taxon>
        <taxon>eudicotyledons</taxon>
        <taxon>Gunneridae</taxon>
        <taxon>Pentapetalae</taxon>
        <taxon>asterids</taxon>
        <taxon>lamiids</taxon>
        <taxon>Lamiales</taxon>
        <taxon>Pedaliaceae</taxon>
        <taxon>Sesamum</taxon>
    </lineage>
</organism>
<evidence type="ECO:0000256" key="8">
    <source>
        <dbReference type="SAM" id="MobiDB-lite"/>
    </source>
</evidence>
<dbReference type="GO" id="GO:0061630">
    <property type="term" value="F:ubiquitin protein ligase activity"/>
    <property type="evidence" value="ECO:0007669"/>
    <property type="project" value="UniProtKB-EC"/>
</dbReference>
<dbReference type="PANTHER" id="PTHR45647:SF84">
    <property type="entry name" value="U-BOX DOMAIN-CONTAINING PROTEIN 35-LIKE"/>
    <property type="match status" value="1"/>
</dbReference>
<dbReference type="AlphaFoldDB" id="A0AAW2TCX6"/>
<feature type="region of interest" description="Disordered" evidence="8">
    <location>
        <begin position="285"/>
        <end position="305"/>
    </location>
</feature>
<dbReference type="InterPro" id="IPR001245">
    <property type="entry name" value="Ser-Thr/Tyr_kinase_cat_dom"/>
</dbReference>
<dbReference type="Gene3D" id="3.30.200.20">
    <property type="entry name" value="Phosphorylase Kinase, domain 1"/>
    <property type="match status" value="1"/>
</dbReference>
<dbReference type="CDD" id="cd01989">
    <property type="entry name" value="USP_STK_Ubox_N"/>
    <property type="match status" value="1"/>
</dbReference>
<comment type="pathway">
    <text evidence="2">Protein modification; protein ubiquitination.</text>
</comment>
<keyword evidence="6 7" id="KW-0175">Coiled coil</keyword>
<dbReference type="SUPFAM" id="SSF52402">
    <property type="entry name" value="Adenine nucleotide alpha hydrolases-like"/>
    <property type="match status" value="1"/>
</dbReference>
<feature type="compositionally biased region" description="Polar residues" evidence="8">
    <location>
        <begin position="195"/>
        <end position="206"/>
    </location>
</feature>
<feature type="compositionally biased region" description="Basic and acidic residues" evidence="8">
    <location>
        <begin position="218"/>
        <end position="228"/>
    </location>
</feature>
<dbReference type="Gene3D" id="3.40.50.620">
    <property type="entry name" value="HUPs"/>
    <property type="match status" value="1"/>
</dbReference>
<evidence type="ECO:0000256" key="1">
    <source>
        <dbReference type="ARBA" id="ARBA00000900"/>
    </source>
</evidence>
<dbReference type="InterPro" id="IPR000719">
    <property type="entry name" value="Prot_kinase_dom"/>
</dbReference>
<evidence type="ECO:0000256" key="4">
    <source>
        <dbReference type="ARBA" id="ARBA00022679"/>
    </source>
</evidence>
<dbReference type="GO" id="GO:0005524">
    <property type="term" value="F:ATP binding"/>
    <property type="evidence" value="ECO:0007669"/>
    <property type="project" value="InterPro"/>
</dbReference>
<evidence type="ECO:0000256" key="3">
    <source>
        <dbReference type="ARBA" id="ARBA00012483"/>
    </source>
</evidence>
<dbReference type="Pfam" id="PF00582">
    <property type="entry name" value="Usp"/>
    <property type="match status" value="1"/>
</dbReference>
<accession>A0AAW2TCX6</accession>
<evidence type="ECO:0000313" key="10">
    <source>
        <dbReference type="EMBL" id="KAL0402387.1"/>
    </source>
</evidence>
<keyword evidence="5" id="KW-0833">Ubl conjugation pathway</keyword>
<evidence type="ECO:0000256" key="5">
    <source>
        <dbReference type="ARBA" id="ARBA00022786"/>
    </source>
</evidence>
<dbReference type="InterPro" id="IPR014729">
    <property type="entry name" value="Rossmann-like_a/b/a_fold"/>
</dbReference>
<dbReference type="EMBL" id="JACGWN010000015">
    <property type="protein sequence ID" value="KAL0402387.1"/>
    <property type="molecule type" value="Genomic_DNA"/>
</dbReference>
<dbReference type="Pfam" id="PF07714">
    <property type="entry name" value="PK_Tyr_Ser-Thr"/>
    <property type="match status" value="1"/>
</dbReference>
<dbReference type="EC" id="2.3.2.27" evidence="3"/>
<proteinExistence type="predicted"/>
<feature type="region of interest" description="Disordered" evidence="8">
    <location>
        <begin position="195"/>
        <end position="237"/>
    </location>
</feature>
<name>A0AAW2TCX6_9LAMI</name>
<dbReference type="GO" id="GO:0004672">
    <property type="term" value="F:protein kinase activity"/>
    <property type="evidence" value="ECO:0007669"/>
    <property type="project" value="InterPro"/>
</dbReference>
<dbReference type="PROSITE" id="PS50011">
    <property type="entry name" value="PROTEIN_KINASE_DOM"/>
    <property type="match status" value="1"/>
</dbReference>
<evidence type="ECO:0000259" key="9">
    <source>
        <dbReference type="PROSITE" id="PS50011"/>
    </source>
</evidence>
<dbReference type="InterPro" id="IPR011009">
    <property type="entry name" value="Kinase-like_dom_sf"/>
</dbReference>
<dbReference type="SMART" id="SM00220">
    <property type="entry name" value="S_TKc"/>
    <property type="match status" value="1"/>
</dbReference>
<dbReference type="InterPro" id="IPR008271">
    <property type="entry name" value="Ser/Thr_kinase_AS"/>
</dbReference>
<sequence>MWLPNAKGTSSPGKRVGRNGLVAVAIDKDKGSQYAIKWAIDNLLTRGQTVILIHVVLRSSMAALCENYAGNGVSGDPSTTKQILEKHTKSCFHLPCFCTRKDIHCFDVVLEDTDIAKAITEYTAHAAIENLVLGASRHGFISRRLKMVDVPNSASKGSPDFCTVYVISKTKISSVRNASRLAPFTSPLLTQIQQMQEQNNNTTSSPDARPKNLPSIRAADRTPRKTGVDDTDSLKSPYSRAQRFHANMFADLSETDSDISFVSSGRPSMDRGLTDPMSGMLYDGIDPGRTSRLSTSSESSFGSMRSTARFSEMGSYTEFSSSSVENDDVETEMRRLKLELQKTMEMYSTACKEALTAKQKAVELHRWRLDEEQRLEESRMAEEAARLTAEKEKAKYKAAMENAQAAQRIAELESRKRVDAEKKAIQEVDEKDETVAGPVFKCYLDHTRVAIKVLRPDAAQGRSQFQQEVEVLCCMRHPNIVLLLGACPEYGCLVYEYMANGSLEDRLVRKGNTRPLTWQLRFRIAAEIATGLHFLHQTKPEPLVHRDLKPGNILLDHNYVSKISDVGLARLVPPSLAEDVTQYRMTSTAGTFCYIDPEYQQSGMLGVKSDVYSLGIVLLQIITAKPAMGLTHYIEQAIEDGTLAAMLDPTVPDWPLDEATTFAKLALQCAELRRRDRPDLGKIVVPELNKLRDFGEESMTGFLVGNYAAASPNHSFTSPLKGAMSDPHVASVYSTLNGCESSASLPETVSDADADADADDL</sequence>
<feature type="coiled-coil region" evidence="7">
    <location>
        <begin position="386"/>
        <end position="413"/>
    </location>
</feature>
<comment type="catalytic activity">
    <reaction evidence="1">
        <text>S-ubiquitinyl-[E2 ubiquitin-conjugating enzyme]-L-cysteine + [acceptor protein]-L-lysine = [E2 ubiquitin-conjugating enzyme]-L-cysteine + N(6)-ubiquitinyl-[acceptor protein]-L-lysine.</text>
        <dbReference type="EC" id="2.3.2.27"/>
    </reaction>
</comment>
<dbReference type="InterPro" id="IPR006016">
    <property type="entry name" value="UspA"/>
</dbReference>
<evidence type="ECO:0000256" key="6">
    <source>
        <dbReference type="ARBA" id="ARBA00023054"/>
    </source>
</evidence>
<dbReference type="PANTHER" id="PTHR45647">
    <property type="entry name" value="OS02G0152300 PROTEIN"/>
    <property type="match status" value="1"/>
</dbReference>
<dbReference type="FunFam" id="1.10.510.10:FF:000498">
    <property type="entry name" value="U-box domain-containing protein 51"/>
    <property type="match status" value="1"/>
</dbReference>
<dbReference type="Gene3D" id="1.10.510.10">
    <property type="entry name" value="Transferase(Phosphotransferase) domain 1"/>
    <property type="match status" value="1"/>
</dbReference>